<accession>A0ABU4G3H8</accession>
<feature type="domain" description="MEDS" evidence="1">
    <location>
        <begin position="23"/>
        <end position="176"/>
    </location>
</feature>
<reference evidence="2 3" key="1">
    <citation type="submission" date="2023-06" db="EMBL/GenBank/DDBJ databases">
        <title>Sporosarcina sp. nov., isolated from Korean traditional fermented seafood 'Jeotgal'.</title>
        <authorList>
            <person name="Yang A.-I."/>
            <person name="Shin N.-R."/>
        </authorList>
    </citation>
    <scope>NUCLEOTIDE SEQUENCE [LARGE SCALE GENOMIC DNA]</scope>
    <source>
        <strain evidence="2 3">KCTC3840</strain>
    </source>
</reference>
<proteinExistence type="predicted"/>
<gene>
    <name evidence="2" type="ORF">QT716_15915</name>
</gene>
<dbReference type="EMBL" id="JAUBDH010000016">
    <property type="protein sequence ID" value="MDW0111509.1"/>
    <property type="molecule type" value="Genomic_DNA"/>
</dbReference>
<comment type="caution">
    <text evidence="2">The sequence shown here is derived from an EMBL/GenBank/DDBJ whole genome shotgun (WGS) entry which is preliminary data.</text>
</comment>
<name>A0ABU4G3H8_9BACL</name>
<keyword evidence="3" id="KW-1185">Reference proteome</keyword>
<protein>
    <submittedName>
        <fullName evidence="2">MEDS domain-containing protein</fullName>
    </submittedName>
</protein>
<sequence>MVGSLYDVRNSKLKTLLEEEHAHILYTYEEESAYLQQVLTYIEEGIACGEVVLLVENERNYQMILHTLKSRLTNEQMQQLHYVNSIQFYLSSGSYFPPAIEAHFTKTVQQYVETKRPFRSWAHVEWSTLNGPTQLIEQFERIVDEAVHKLPFSLICAYNSHLIPSELYAMLLQTHPYLLNASDLCKSEQYSAQF</sequence>
<organism evidence="2 3">
    <name type="scientific">Sporosarcina aquimarina</name>
    <dbReference type="NCBI Taxonomy" id="114975"/>
    <lineage>
        <taxon>Bacteria</taxon>
        <taxon>Bacillati</taxon>
        <taxon>Bacillota</taxon>
        <taxon>Bacilli</taxon>
        <taxon>Bacillales</taxon>
        <taxon>Caryophanaceae</taxon>
        <taxon>Sporosarcina</taxon>
    </lineage>
</organism>
<evidence type="ECO:0000259" key="1">
    <source>
        <dbReference type="Pfam" id="PF14417"/>
    </source>
</evidence>
<dbReference type="Proteomes" id="UP001280629">
    <property type="component" value="Unassembled WGS sequence"/>
</dbReference>
<dbReference type="InterPro" id="IPR025847">
    <property type="entry name" value="MEDS_domain"/>
</dbReference>
<evidence type="ECO:0000313" key="3">
    <source>
        <dbReference type="Proteomes" id="UP001280629"/>
    </source>
</evidence>
<evidence type="ECO:0000313" key="2">
    <source>
        <dbReference type="EMBL" id="MDW0111509.1"/>
    </source>
</evidence>
<dbReference type="Pfam" id="PF14417">
    <property type="entry name" value="MEDS"/>
    <property type="match status" value="1"/>
</dbReference>